<keyword evidence="2" id="KW-1185">Reference proteome</keyword>
<organism evidence="1 2">
    <name type="scientific">Cephalotus follicularis</name>
    <name type="common">Albany pitcher plant</name>
    <dbReference type="NCBI Taxonomy" id="3775"/>
    <lineage>
        <taxon>Eukaryota</taxon>
        <taxon>Viridiplantae</taxon>
        <taxon>Streptophyta</taxon>
        <taxon>Embryophyta</taxon>
        <taxon>Tracheophyta</taxon>
        <taxon>Spermatophyta</taxon>
        <taxon>Magnoliopsida</taxon>
        <taxon>eudicotyledons</taxon>
        <taxon>Gunneridae</taxon>
        <taxon>Pentapetalae</taxon>
        <taxon>rosids</taxon>
        <taxon>fabids</taxon>
        <taxon>Oxalidales</taxon>
        <taxon>Cephalotaceae</taxon>
        <taxon>Cephalotus</taxon>
    </lineage>
</organism>
<sequence length="110" mass="12676">MQCLRHSTRKTLCDQLQLLHPYIHSQSWQGMLSQESDSLEEKYLERQAQHHQVSKILNPNTHQLESEIQNLALNPRPRHLVSTIQNPALNLDPCHLVSVIQNPALNPTCE</sequence>
<dbReference type="Proteomes" id="UP000187406">
    <property type="component" value="Unassembled WGS sequence"/>
</dbReference>
<dbReference type="AlphaFoldDB" id="A0A1Q3CGE8"/>
<evidence type="ECO:0000313" key="2">
    <source>
        <dbReference type="Proteomes" id="UP000187406"/>
    </source>
</evidence>
<name>A0A1Q3CGE8_CEPFO</name>
<evidence type="ECO:0000313" key="1">
    <source>
        <dbReference type="EMBL" id="GAV79324.1"/>
    </source>
</evidence>
<reference evidence="2" key="1">
    <citation type="submission" date="2016-04" db="EMBL/GenBank/DDBJ databases">
        <title>Cephalotus genome sequencing.</title>
        <authorList>
            <person name="Fukushima K."/>
            <person name="Hasebe M."/>
            <person name="Fang X."/>
        </authorList>
    </citation>
    <scope>NUCLEOTIDE SEQUENCE [LARGE SCALE GENOMIC DNA]</scope>
    <source>
        <strain evidence="2">cv. St1</strain>
    </source>
</reference>
<gene>
    <name evidence="1" type="ORF">CFOL_v3_22789</name>
</gene>
<dbReference type="EMBL" id="BDDD01001956">
    <property type="protein sequence ID" value="GAV79324.1"/>
    <property type="molecule type" value="Genomic_DNA"/>
</dbReference>
<comment type="caution">
    <text evidence="1">The sequence shown here is derived from an EMBL/GenBank/DDBJ whole genome shotgun (WGS) entry which is preliminary data.</text>
</comment>
<proteinExistence type="predicted"/>
<protein>
    <submittedName>
        <fullName evidence="1">Uncharacterized protein</fullName>
    </submittedName>
</protein>
<dbReference type="InParanoid" id="A0A1Q3CGE8"/>
<accession>A0A1Q3CGE8</accession>